<keyword evidence="3" id="KW-0732">Signal</keyword>
<evidence type="ECO:0000313" key="4">
    <source>
        <dbReference type="EMBL" id="RVW10396.1"/>
    </source>
</evidence>
<evidence type="ECO:0000256" key="1">
    <source>
        <dbReference type="SAM" id="MobiDB-lite"/>
    </source>
</evidence>
<sequence>MAGQVRASITRFAALCALAFGVLAMHHVTTAPLGPVAAVGHHGSEHATGGAASPMDPAPAPDHPTDHLGFHVCLAVLLAATLTLAVWVLLRTARAQHVWVHRASGPARRAGRAPPFVPTTSEFLSSLCILRV</sequence>
<dbReference type="EMBL" id="RKLP01000002">
    <property type="protein sequence ID" value="RVW10396.1"/>
    <property type="molecule type" value="Genomic_DNA"/>
</dbReference>
<comment type="caution">
    <text evidence="4">The sequence shown here is derived from an EMBL/GenBank/DDBJ whole genome shotgun (WGS) entry which is preliminary data.</text>
</comment>
<proteinExistence type="predicted"/>
<feature type="transmembrane region" description="Helical" evidence="2">
    <location>
        <begin position="68"/>
        <end position="90"/>
    </location>
</feature>
<evidence type="ECO:0000256" key="2">
    <source>
        <dbReference type="SAM" id="Phobius"/>
    </source>
</evidence>
<evidence type="ECO:0000256" key="3">
    <source>
        <dbReference type="SAM" id="SignalP"/>
    </source>
</evidence>
<reference evidence="4 5" key="1">
    <citation type="submission" date="2018-11" db="EMBL/GenBank/DDBJ databases">
        <title>Rhodococcus spongicola sp. nov. and Rhodococcus xishaensis sp. nov. from marine sponges.</title>
        <authorList>
            <person name="Li L."/>
            <person name="Lin H.W."/>
        </authorList>
    </citation>
    <scope>NUCLEOTIDE SEQUENCE [LARGE SCALE GENOMIC DNA]</scope>
    <source>
        <strain evidence="4 5">CCTCC AB2014297</strain>
    </source>
</reference>
<keyword evidence="2" id="KW-0812">Transmembrane</keyword>
<feature type="chain" id="PRO_5018742036" description="DUF2946 domain-containing protein" evidence="3">
    <location>
        <begin position="25"/>
        <end position="132"/>
    </location>
</feature>
<keyword evidence="2" id="KW-1133">Transmembrane helix</keyword>
<dbReference type="RefSeq" id="WP_127914820.1">
    <property type="nucleotide sequence ID" value="NZ_RKLP01000002.1"/>
</dbReference>
<feature type="signal peptide" evidence="3">
    <location>
        <begin position="1"/>
        <end position="24"/>
    </location>
</feature>
<accession>A0A3S3ECM6</accession>
<evidence type="ECO:0000313" key="5">
    <source>
        <dbReference type="Proteomes" id="UP000286208"/>
    </source>
</evidence>
<dbReference type="InterPro" id="IPR046151">
    <property type="entry name" value="DUF6153"/>
</dbReference>
<gene>
    <name evidence="4" type="ORF">EGT67_04255</name>
</gene>
<dbReference type="Pfam" id="PF19650">
    <property type="entry name" value="DUF6153"/>
    <property type="match status" value="1"/>
</dbReference>
<organism evidence="4 5">
    <name type="scientific">Prescottella agglutinans</name>
    <dbReference type="NCBI Taxonomy" id="1644129"/>
    <lineage>
        <taxon>Bacteria</taxon>
        <taxon>Bacillati</taxon>
        <taxon>Actinomycetota</taxon>
        <taxon>Actinomycetes</taxon>
        <taxon>Mycobacteriales</taxon>
        <taxon>Nocardiaceae</taxon>
        <taxon>Prescottella</taxon>
    </lineage>
</organism>
<dbReference type="Proteomes" id="UP000286208">
    <property type="component" value="Unassembled WGS sequence"/>
</dbReference>
<protein>
    <recommendedName>
        <fullName evidence="6">DUF2946 domain-containing protein</fullName>
    </recommendedName>
</protein>
<evidence type="ECO:0008006" key="6">
    <source>
        <dbReference type="Google" id="ProtNLM"/>
    </source>
</evidence>
<name>A0A3S3ECM6_9NOCA</name>
<feature type="region of interest" description="Disordered" evidence="1">
    <location>
        <begin position="39"/>
        <end position="61"/>
    </location>
</feature>
<keyword evidence="5" id="KW-1185">Reference proteome</keyword>
<dbReference type="OrthoDB" id="4485050at2"/>
<keyword evidence="2" id="KW-0472">Membrane</keyword>
<dbReference type="AlphaFoldDB" id="A0A3S3ECM6"/>